<keyword evidence="2" id="KW-1133">Transmembrane helix</keyword>
<feature type="compositionally biased region" description="Polar residues" evidence="1">
    <location>
        <begin position="136"/>
        <end position="145"/>
    </location>
</feature>
<evidence type="ECO:0000313" key="4">
    <source>
        <dbReference type="Proteomes" id="UP000010471"/>
    </source>
</evidence>
<dbReference type="STRING" id="1173027.Mic7113_5067"/>
<feature type="region of interest" description="Disordered" evidence="1">
    <location>
        <begin position="129"/>
        <end position="174"/>
    </location>
</feature>
<dbReference type="Proteomes" id="UP000010471">
    <property type="component" value="Chromosome"/>
</dbReference>
<proteinExistence type="predicted"/>
<gene>
    <name evidence="3" type="ORF">Mic7113_5067</name>
</gene>
<dbReference type="EMBL" id="CP003630">
    <property type="protein sequence ID" value="AFZ20724.1"/>
    <property type="molecule type" value="Genomic_DNA"/>
</dbReference>
<organism evidence="3 4">
    <name type="scientific">Allocoleopsis franciscana PCC 7113</name>
    <dbReference type="NCBI Taxonomy" id="1173027"/>
    <lineage>
        <taxon>Bacteria</taxon>
        <taxon>Bacillati</taxon>
        <taxon>Cyanobacteriota</taxon>
        <taxon>Cyanophyceae</taxon>
        <taxon>Coleofasciculales</taxon>
        <taxon>Coleofasciculaceae</taxon>
        <taxon>Allocoleopsis</taxon>
        <taxon>Allocoleopsis franciscana</taxon>
    </lineage>
</organism>
<dbReference type="KEGG" id="mic:Mic7113_5067"/>
<sequence>MNAAQRSVLPQPRRSKRSATHSRPTQPKVSLCASVTRMPSKTAAPKVEKLNVSQQPKPIWLSSLLVLQRGSDVMAFFLVATTLTIYSWTVYTQQQWTQEYRKLEALQRQERQLTTANAVMKDQLAQQAERPATGLVTPSQANTIYLPSAPQRPFNASSARSADSEPAGKTPLGY</sequence>
<protein>
    <recommendedName>
        <fullName evidence="5">Cell division protein FtsL</fullName>
    </recommendedName>
</protein>
<keyword evidence="4" id="KW-1185">Reference proteome</keyword>
<feature type="region of interest" description="Disordered" evidence="1">
    <location>
        <begin position="1"/>
        <end position="28"/>
    </location>
</feature>
<name>K9WLS0_9CYAN</name>
<keyword evidence="2" id="KW-0472">Membrane</keyword>
<dbReference type="RefSeq" id="WP_015184857.1">
    <property type="nucleotide sequence ID" value="NC_019738.1"/>
</dbReference>
<evidence type="ECO:0000256" key="1">
    <source>
        <dbReference type="SAM" id="MobiDB-lite"/>
    </source>
</evidence>
<evidence type="ECO:0000256" key="2">
    <source>
        <dbReference type="SAM" id="Phobius"/>
    </source>
</evidence>
<dbReference type="AlphaFoldDB" id="K9WLS0"/>
<dbReference type="eggNOG" id="COG4191">
    <property type="taxonomic scope" value="Bacteria"/>
</dbReference>
<dbReference type="HOGENOM" id="CLU_103738_0_0_3"/>
<keyword evidence="2" id="KW-0812">Transmembrane</keyword>
<feature type="transmembrane region" description="Helical" evidence="2">
    <location>
        <begin position="73"/>
        <end position="91"/>
    </location>
</feature>
<reference evidence="3 4" key="1">
    <citation type="submission" date="2012-06" db="EMBL/GenBank/DDBJ databases">
        <title>Finished chromosome of genome of Microcoleus sp. PCC 7113.</title>
        <authorList>
            <consortium name="US DOE Joint Genome Institute"/>
            <person name="Gugger M."/>
            <person name="Coursin T."/>
            <person name="Rippka R."/>
            <person name="Tandeau De Marsac N."/>
            <person name="Huntemann M."/>
            <person name="Wei C.-L."/>
            <person name="Han J."/>
            <person name="Detter J.C."/>
            <person name="Han C."/>
            <person name="Tapia R."/>
            <person name="Chen A."/>
            <person name="Kyrpides N."/>
            <person name="Mavromatis K."/>
            <person name="Markowitz V."/>
            <person name="Szeto E."/>
            <person name="Ivanova N."/>
            <person name="Pagani I."/>
            <person name="Pati A."/>
            <person name="Goodwin L."/>
            <person name="Nordberg H.P."/>
            <person name="Cantor M.N."/>
            <person name="Hua S.X."/>
            <person name="Woyke T."/>
            <person name="Kerfeld C.A."/>
        </authorList>
    </citation>
    <scope>NUCLEOTIDE SEQUENCE [LARGE SCALE GENOMIC DNA]</scope>
    <source>
        <strain evidence="3 4">PCC 7113</strain>
    </source>
</reference>
<evidence type="ECO:0008006" key="5">
    <source>
        <dbReference type="Google" id="ProtNLM"/>
    </source>
</evidence>
<accession>K9WLS0</accession>
<evidence type="ECO:0000313" key="3">
    <source>
        <dbReference type="EMBL" id="AFZ20724.1"/>
    </source>
</evidence>